<accession>A0A183DNG2</accession>
<dbReference type="EMBL" id="UYRT01077899">
    <property type="protein sequence ID" value="VDN17191.1"/>
    <property type="molecule type" value="Genomic_DNA"/>
</dbReference>
<name>A0A183DNG2_9BILA</name>
<feature type="compositionally biased region" description="Polar residues" evidence="1">
    <location>
        <begin position="54"/>
        <end position="65"/>
    </location>
</feature>
<evidence type="ECO:0000313" key="3">
    <source>
        <dbReference type="Proteomes" id="UP000271098"/>
    </source>
</evidence>
<gene>
    <name evidence="2" type="ORF">GPUH_LOCUS10253</name>
</gene>
<evidence type="ECO:0000313" key="2">
    <source>
        <dbReference type="EMBL" id="VDN17191.1"/>
    </source>
</evidence>
<evidence type="ECO:0000256" key="1">
    <source>
        <dbReference type="SAM" id="MobiDB-lite"/>
    </source>
</evidence>
<keyword evidence="3" id="KW-1185">Reference proteome</keyword>
<dbReference type="WBParaSite" id="GPUH_0001026601-mRNA-1">
    <property type="protein sequence ID" value="GPUH_0001026601-mRNA-1"/>
    <property type="gene ID" value="GPUH_0001026601"/>
</dbReference>
<feature type="region of interest" description="Disordered" evidence="1">
    <location>
        <begin position="14"/>
        <end position="90"/>
    </location>
</feature>
<proteinExistence type="predicted"/>
<organism evidence="4">
    <name type="scientific">Gongylonema pulchrum</name>
    <dbReference type="NCBI Taxonomy" id="637853"/>
    <lineage>
        <taxon>Eukaryota</taxon>
        <taxon>Metazoa</taxon>
        <taxon>Ecdysozoa</taxon>
        <taxon>Nematoda</taxon>
        <taxon>Chromadorea</taxon>
        <taxon>Rhabditida</taxon>
        <taxon>Spirurina</taxon>
        <taxon>Spiruromorpha</taxon>
        <taxon>Spiruroidea</taxon>
        <taxon>Gongylonematidae</taxon>
        <taxon>Gongylonema</taxon>
    </lineage>
</organism>
<dbReference type="OrthoDB" id="10431950at2759"/>
<reference evidence="4" key="1">
    <citation type="submission" date="2016-06" db="UniProtKB">
        <authorList>
            <consortium name="WormBaseParasite"/>
        </authorList>
    </citation>
    <scope>IDENTIFICATION</scope>
</reference>
<evidence type="ECO:0000313" key="4">
    <source>
        <dbReference type="WBParaSite" id="GPUH_0001026601-mRNA-1"/>
    </source>
</evidence>
<sequence>MESIRAAHEALQTYRQTGWLPGSNSSSAPAATVDENVKLLAARRSPHKLVSEGASENQPTASTSPKPKLKASDVEPLKQLLNMRRQQPPA</sequence>
<dbReference type="AlphaFoldDB" id="A0A183DNG2"/>
<dbReference type="Proteomes" id="UP000271098">
    <property type="component" value="Unassembled WGS sequence"/>
</dbReference>
<protein>
    <submittedName>
        <fullName evidence="2 4">Uncharacterized protein</fullName>
    </submittedName>
</protein>
<reference evidence="2 3" key="2">
    <citation type="submission" date="2018-11" db="EMBL/GenBank/DDBJ databases">
        <authorList>
            <consortium name="Pathogen Informatics"/>
        </authorList>
    </citation>
    <scope>NUCLEOTIDE SEQUENCE [LARGE SCALE GENOMIC DNA]</scope>
</reference>